<comment type="cofactor">
    <cofactor evidence="6">
        <name>Zn(2+)</name>
        <dbReference type="ChEBI" id="CHEBI:29105"/>
    </cofactor>
    <text evidence="6">Binds 1 zinc ion.</text>
</comment>
<dbReference type="NCBIfam" id="TIGR02289">
    <property type="entry name" value="M3_not_pepF"/>
    <property type="match status" value="1"/>
</dbReference>
<dbReference type="RefSeq" id="WP_073006524.1">
    <property type="nucleotide sequence ID" value="NZ_FQZO01000003.1"/>
</dbReference>
<dbReference type="Pfam" id="PF01432">
    <property type="entry name" value="Peptidase_M3"/>
    <property type="match status" value="1"/>
</dbReference>
<name>A0A1M6GUC1_9CLOT</name>
<dbReference type="PANTHER" id="PTHR11804:SF48">
    <property type="entry name" value="PUTATIVE-RELATED"/>
    <property type="match status" value="1"/>
</dbReference>
<protein>
    <submittedName>
        <fullName evidence="8">Oligoendopeptidase F</fullName>
    </submittedName>
</protein>
<dbReference type="InterPro" id="IPR001567">
    <property type="entry name" value="Pept_M3A_M3B_dom"/>
</dbReference>
<evidence type="ECO:0000256" key="3">
    <source>
        <dbReference type="ARBA" id="ARBA00022801"/>
    </source>
</evidence>
<dbReference type="CDD" id="cd09606">
    <property type="entry name" value="M3B_PepF"/>
    <property type="match status" value="1"/>
</dbReference>
<dbReference type="GO" id="GO:0046872">
    <property type="term" value="F:metal ion binding"/>
    <property type="evidence" value="ECO:0007669"/>
    <property type="project" value="UniProtKB-UniRule"/>
</dbReference>
<gene>
    <name evidence="8" type="ORF">SAMN05444401_2247</name>
</gene>
<dbReference type="PANTHER" id="PTHR11804">
    <property type="entry name" value="PROTEASE M3 THIMET OLIGOPEPTIDASE-RELATED"/>
    <property type="match status" value="1"/>
</dbReference>
<dbReference type="InterPro" id="IPR011976">
    <property type="entry name" value="Pept_M3B_oligopep-rel"/>
</dbReference>
<evidence type="ECO:0000256" key="2">
    <source>
        <dbReference type="ARBA" id="ARBA00022723"/>
    </source>
</evidence>
<organism evidence="8 9">
    <name type="scientific">Clostridium amylolyticum</name>
    <dbReference type="NCBI Taxonomy" id="1121298"/>
    <lineage>
        <taxon>Bacteria</taxon>
        <taxon>Bacillati</taxon>
        <taxon>Bacillota</taxon>
        <taxon>Clostridia</taxon>
        <taxon>Eubacteriales</taxon>
        <taxon>Clostridiaceae</taxon>
        <taxon>Clostridium</taxon>
    </lineage>
</organism>
<keyword evidence="4 6" id="KW-0862">Zinc</keyword>
<accession>A0A1M6GUC1</accession>
<evidence type="ECO:0000256" key="1">
    <source>
        <dbReference type="ARBA" id="ARBA00022670"/>
    </source>
</evidence>
<dbReference type="Proteomes" id="UP000184080">
    <property type="component" value="Unassembled WGS sequence"/>
</dbReference>
<dbReference type="SUPFAM" id="SSF55486">
    <property type="entry name" value="Metalloproteases ('zincins'), catalytic domain"/>
    <property type="match status" value="1"/>
</dbReference>
<evidence type="ECO:0000313" key="8">
    <source>
        <dbReference type="EMBL" id="SHJ13521.1"/>
    </source>
</evidence>
<keyword evidence="3 6" id="KW-0378">Hydrolase</keyword>
<dbReference type="GO" id="GO:0006518">
    <property type="term" value="P:peptide metabolic process"/>
    <property type="evidence" value="ECO:0007669"/>
    <property type="project" value="TreeGrafter"/>
</dbReference>
<keyword evidence="1 6" id="KW-0645">Protease</keyword>
<keyword evidence="2 6" id="KW-0479">Metal-binding</keyword>
<keyword evidence="9" id="KW-1185">Reference proteome</keyword>
<dbReference type="AlphaFoldDB" id="A0A1M6GUC1"/>
<evidence type="ECO:0000259" key="7">
    <source>
        <dbReference type="Pfam" id="PF01432"/>
    </source>
</evidence>
<proteinExistence type="inferred from homology"/>
<evidence type="ECO:0000256" key="4">
    <source>
        <dbReference type="ARBA" id="ARBA00022833"/>
    </source>
</evidence>
<dbReference type="InterPro" id="IPR045090">
    <property type="entry name" value="Pept_M3A_M3B"/>
</dbReference>
<dbReference type="GO" id="GO:0004222">
    <property type="term" value="F:metalloendopeptidase activity"/>
    <property type="evidence" value="ECO:0007669"/>
    <property type="project" value="InterPro"/>
</dbReference>
<reference evidence="8 9" key="1">
    <citation type="submission" date="2016-11" db="EMBL/GenBank/DDBJ databases">
        <authorList>
            <person name="Jaros S."/>
            <person name="Januszkiewicz K."/>
            <person name="Wedrychowicz H."/>
        </authorList>
    </citation>
    <scope>NUCLEOTIDE SEQUENCE [LARGE SCALE GENOMIC DNA]</scope>
    <source>
        <strain evidence="8 9">DSM 21864</strain>
    </source>
</reference>
<comment type="similarity">
    <text evidence="6">Belongs to the peptidase M3 family.</text>
</comment>
<feature type="domain" description="Peptidase M3A/M3B catalytic" evidence="7">
    <location>
        <begin position="169"/>
        <end position="555"/>
    </location>
</feature>
<keyword evidence="5 6" id="KW-0482">Metalloprotease</keyword>
<dbReference type="GO" id="GO:0006508">
    <property type="term" value="P:proteolysis"/>
    <property type="evidence" value="ECO:0007669"/>
    <property type="project" value="UniProtKB-KW"/>
</dbReference>
<evidence type="ECO:0000256" key="6">
    <source>
        <dbReference type="RuleBase" id="RU003435"/>
    </source>
</evidence>
<sequence length="567" mass="66999">MSSSLVEKAKVGLYEMNKPGFLEEAFKELLSRKINTSQDLVMWLEERDEVTRHIREVMDRDYINFNSYNDNEEYKKRFQYDQEILSPIIEKYDNLLDKMFYNNEFRDSIGEYYELMIKRTKNSIELFREENIDLGVEESKYTTKYFDITGNMTVMWQGEEKTLPEMSVYLKDSHRGIREEAWKAINDRRLKDVDALDDIMDNLISIRHKIAENAGCKDYVEYKFKELERFDYTPKDCVTFHESVKKCVVPLWEKIQEKHKKDLGVDSYKPWDTLAVLKGQKPLRPYETTEELIEGVLNMLKNTDEYFYNVLKSMKDGKTLDLKSRKAKSPGGFCTYLPITELPFIFMNEANSHGDLTTLVHESGHSVHDMLCKSQKALNYTNNPSEIAEVASMGMELLSMDKWQEFYKNQEELKRAEINHLEDILKTVIWVMVVDKFQHWLYSNPTATSEMRNDKFAEIASEFSEAFVDWSGYEEELKHMWKKQLHIYEVPFYYIEYAIAQLGAVQLWRNYKKDPKMAIEKYKEALSLGSSKSLPQLYKAMGIEFDFSENIIKELMDFVCSELEKLS</sequence>
<dbReference type="EMBL" id="FQZO01000003">
    <property type="protein sequence ID" value="SHJ13521.1"/>
    <property type="molecule type" value="Genomic_DNA"/>
</dbReference>
<dbReference type="STRING" id="1121298.SAMN05444401_2247"/>
<evidence type="ECO:0000256" key="5">
    <source>
        <dbReference type="ARBA" id="ARBA00023049"/>
    </source>
</evidence>
<dbReference type="Gene3D" id="1.10.1370.30">
    <property type="match status" value="1"/>
</dbReference>
<evidence type="ECO:0000313" key="9">
    <source>
        <dbReference type="Proteomes" id="UP000184080"/>
    </source>
</evidence>